<evidence type="ECO:0000313" key="2">
    <source>
        <dbReference type="EMBL" id="SMO37477.1"/>
    </source>
</evidence>
<name>A0A521ARP2_9FLAO</name>
<dbReference type="PANTHER" id="PTHR23248">
    <property type="entry name" value="PHOSPHOLIPID SCRAMBLASE-RELATED"/>
    <property type="match status" value="1"/>
</dbReference>
<protein>
    <submittedName>
        <fullName evidence="1">Scramblase</fullName>
    </submittedName>
    <submittedName>
        <fullName evidence="2">Uncharacterized protein YxjI</fullName>
    </submittedName>
</protein>
<dbReference type="GO" id="GO:0005886">
    <property type="term" value="C:plasma membrane"/>
    <property type="evidence" value="ECO:0007669"/>
    <property type="project" value="TreeGrafter"/>
</dbReference>
<dbReference type="Pfam" id="PF03803">
    <property type="entry name" value="Scramblase"/>
    <property type="match status" value="1"/>
</dbReference>
<keyword evidence="4" id="KW-1185">Reference proteome</keyword>
<dbReference type="EMBL" id="WKKG01000005">
    <property type="protein sequence ID" value="MRX68639.1"/>
    <property type="molecule type" value="Genomic_DNA"/>
</dbReference>
<dbReference type="SUPFAM" id="SSF54518">
    <property type="entry name" value="Tubby C-terminal domain-like"/>
    <property type="match status" value="1"/>
</dbReference>
<dbReference type="EMBL" id="FXTA01000001">
    <property type="protein sequence ID" value="SMO37477.1"/>
    <property type="molecule type" value="Genomic_DNA"/>
</dbReference>
<dbReference type="PANTHER" id="PTHR23248:SF9">
    <property type="entry name" value="PHOSPHOLIPID SCRAMBLASE"/>
    <property type="match status" value="1"/>
</dbReference>
<reference evidence="1 4" key="2">
    <citation type="submission" date="2019-11" db="EMBL/GenBank/DDBJ databases">
        <title>Flavobacterium resistens genome.</title>
        <authorList>
            <person name="Wilson V.M."/>
            <person name="Newman J.D."/>
        </authorList>
    </citation>
    <scope>NUCLEOTIDE SEQUENCE [LARGE SCALE GENOMIC DNA]</scope>
    <source>
        <strain evidence="1 4">DSM 19382</strain>
    </source>
</reference>
<proteinExistence type="predicted"/>
<gene>
    <name evidence="1" type="ORF">GJU42_11755</name>
    <name evidence="2" type="ORF">SAMN06265349_101340</name>
</gene>
<evidence type="ECO:0000313" key="3">
    <source>
        <dbReference type="Proteomes" id="UP000317289"/>
    </source>
</evidence>
<dbReference type="OrthoDB" id="652307at2"/>
<dbReference type="RefSeq" id="WP_142449008.1">
    <property type="nucleotide sequence ID" value="NZ_FXTA01000001.1"/>
</dbReference>
<dbReference type="InterPro" id="IPR005552">
    <property type="entry name" value="Scramblase"/>
</dbReference>
<dbReference type="GO" id="GO:0017128">
    <property type="term" value="F:phospholipid scramblase activity"/>
    <property type="evidence" value="ECO:0007669"/>
    <property type="project" value="InterPro"/>
</dbReference>
<evidence type="ECO:0000313" key="1">
    <source>
        <dbReference type="EMBL" id="MRX68639.1"/>
    </source>
</evidence>
<accession>A0A521ARP2</accession>
<sequence length="191" mass="21666">MISDFFETNNYFVDKKDGFQESCHIYNEKRERIGRIKQKFSFIQKILPATIGKSILPFNIEIRSANGGLEATISKRGNFLKSEIVIQDATGKKIGIINPKFSFSKPEFKILNTSNHVIAEICDVWKKSNFIINDSSENQIGSINNNWNGTLKNKSTSTDSYKISVMPNYSKYEEKIAVLSSAIVLNMCFLS</sequence>
<dbReference type="Proteomes" id="UP000317289">
    <property type="component" value="Unassembled WGS sequence"/>
</dbReference>
<reference evidence="2 3" key="1">
    <citation type="submission" date="2017-05" db="EMBL/GenBank/DDBJ databases">
        <authorList>
            <person name="Varghese N."/>
            <person name="Submissions S."/>
        </authorList>
    </citation>
    <scope>NUCLEOTIDE SEQUENCE [LARGE SCALE GENOMIC DNA]</scope>
    <source>
        <strain evidence="2 3">DSM 19382</strain>
    </source>
</reference>
<dbReference type="AlphaFoldDB" id="A0A521ARP2"/>
<organism evidence="2 3">
    <name type="scientific">Flavobacterium resistens</name>
    <dbReference type="NCBI Taxonomy" id="443612"/>
    <lineage>
        <taxon>Bacteria</taxon>
        <taxon>Pseudomonadati</taxon>
        <taxon>Bacteroidota</taxon>
        <taxon>Flavobacteriia</taxon>
        <taxon>Flavobacteriales</taxon>
        <taxon>Flavobacteriaceae</taxon>
        <taxon>Flavobacterium</taxon>
    </lineage>
</organism>
<dbReference type="Proteomes" id="UP000468990">
    <property type="component" value="Unassembled WGS sequence"/>
</dbReference>
<evidence type="ECO:0000313" key="4">
    <source>
        <dbReference type="Proteomes" id="UP000468990"/>
    </source>
</evidence>
<dbReference type="InterPro" id="IPR025659">
    <property type="entry name" value="Tubby-like_C"/>
</dbReference>